<feature type="non-terminal residue" evidence="6">
    <location>
        <position position="1"/>
    </location>
</feature>
<organism evidence="6">
    <name type="scientific">Trepomonas sp. PC1</name>
    <dbReference type="NCBI Taxonomy" id="1076344"/>
    <lineage>
        <taxon>Eukaryota</taxon>
        <taxon>Metamonada</taxon>
        <taxon>Diplomonadida</taxon>
        <taxon>Hexamitidae</taxon>
        <taxon>Hexamitinae</taxon>
        <taxon>Trepomonas</taxon>
    </lineage>
</organism>
<proteinExistence type="inferred from homology"/>
<evidence type="ECO:0000256" key="1">
    <source>
        <dbReference type="ARBA" id="ARBA00022723"/>
    </source>
</evidence>
<dbReference type="PROSITE" id="PS51746">
    <property type="entry name" value="PPM_2"/>
    <property type="match status" value="1"/>
</dbReference>
<dbReference type="InterPro" id="IPR036457">
    <property type="entry name" value="PPM-type-like_dom_sf"/>
</dbReference>
<dbReference type="InterPro" id="IPR015655">
    <property type="entry name" value="PP2C"/>
</dbReference>
<evidence type="ECO:0000256" key="4">
    <source>
        <dbReference type="RuleBase" id="RU003465"/>
    </source>
</evidence>
<dbReference type="CDD" id="cd00143">
    <property type="entry name" value="PP2Cc"/>
    <property type="match status" value="1"/>
</dbReference>
<dbReference type="PANTHER" id="PTHR13832:SF827">
    <property type="entry name" value="PROTEIN PHOSPHATASE 1L"/>
    <property type="match status" value="1"/>
</dbReference>
<evidence type="ECO:0000256" key="2">
    <source>
        <dbReference type="ARBA" id="ARBA00022801"/>
    </source>
</evidence>
<keyword evidence="2 4" id="KW-0378">Hydrolase</keyword>
<evidence type="ECO:0000256" key="3">
    <source>
        <dbReference type="ARBA" id="ARBA00022912"/>
    </source>
</evidence>
<feature type="non-terminal residue" evidence="6">
    <location>
        <position position="350"/>
    </location>
</feature>
<evidence type="ECO:0000259" key="5">
    <source>
        <dbReference type="PROSITE" id="PS51746"/>
    </source>
</evidence>
<protein>
    <submittedName>
        <fullName evidence="6">Protein phosphatase 2C</fullName>
    </submittedName>
</protein>
<dbReference type="EMBL" id="GDID01005149">
    <property type="protein sequence ID" value="JAP91457.1"/>
    <property type="molecule type" value="Transcribed_RNA"/>
</dbReference>
<feature type="domain" description="PPM-type phosphatase" evidence="5">
    <location>
        <begin position="57"/>
        <end position="350"/>
    </location>
</feature>
<dbReference type="InterPro" id="IPR001932">
    <property type="entry name" value="PPM-type_phosphatase-like_dom"/>
</dbReference>
<dbReference type="PROSITE" id="PS01032">
    <property type="entry name" value="PPM_1"/>
    <property type="match status" value="1"/>
</dbReference>
<dbReference type="GO" id="GO:0004722">
    <property type="term" value="F:protein serine/threonine phosphatase activity"/>
    <property type="evidence" value="ECO:0007669"/>
    <property type="project" value="InterPro"/>
</dbReference>
<keyword evidence="3 4" id="KW-0904">Protein phosphatase</keyword>
<dbReference type="Pfam" id="PF00481">
    <property type="entry name" value="PP2C"/>
    <property type="match status" value="1"/>
</dbReference>
<dbReference type="Gene3D" id="3.60.40.10">
    <property type="entry name" value="PPM-type phosphatase domain"/>
    <property type="match status" value="1"/>
</dbReference>
<name>A0A146K466_9EUKA</name>
<dbReference type="GO" id="GO:0046872">
    <property type="term" value="F:metal ion binding"/>
    <property type="evidence" value="ECO:0007669"/>
    <property type="project" value="UniProtKB-KW"/>
</dbReference>
<evidence type="ECO:0000313" key="6">
    <source>
        <dbReference type="EMBL" id="JAP91457.1"/>
    </source>
</evidence>
<keyword evidence="1" id="KW-0479">Metal-binding</keyword>
<sequence>KEKQQQVQDTKQITIDRIKKLDKNDELINLQIEKLLNATKILDEKLQGEEALIMKKQFKVAEYSFTGRRNSNEDKELVYSDEKFQFMCVFDGHGGVQTAQLCSSSFVETFHHQKVTHPCIQLGDTLLALDEKTQQDASLVGCTAACLLIKNNKIYFVNAGDARVVVQCKENVIHQSNDHKATTQSEIDRLQKIGSNVEIGRVCGFQGPIIAVTRAVGDNQMKLFGVQAKSESYQPISCEDAEFIVIACDGVWDVLETEQVCKFVKIALKAAEPENKLEEVYQLMMEGNCNNIQEMTHELRKPEYLRSRNNISDIEALKWEETDPIERKITISIIKMAYLLGSADNISAIV</sequence>
<dbReference type="InterPro" id="IPR000222">
    <property type="entry name" value="PP2C_BS"/>
</dbReference>
<gene>
    <name evidence="6" type="ORF">TPC1_16931</name>
</gene>
<accession>A0A146K466</accession>
<dbReference type="SUPFAM" id="SSF81606">
    <property type="entry name" value="PP2C-like"/>
    <property type="match status" value="1"/>
</dbReference>
<dbReference type="PANTHER" id="PTHR13832">
    <property type="entry name" value="PROTEIN PHOSPHATASE 2C"/>
    <property type="match status" value="1"/>
</dbReference>
<dbReference type="AlphaFoldDB" id="A0A146K466"/>
<reference evidence="6" key="1">
    <citation type="submission" date="2015-07" db="EMBL/GenBank/DDBJ databases">
        <title>Adaptation to a free-living lifestyle via gene acquisitions in the diplomonad Trepomonas sp. PC1.</title>
        <authorList>
            <person name="Xu F."/>
            <person name="Jerlstrom-Hultqvist J."/>
            <person name="Kolisko M."/>
            <person name="Simpson A.G.B."/>
            <person name="Roger A.J."/>
            <person name="Svard S.G."/>
            <person name="Andersson J.O."/>
        </authorList>
    </citation>
    <scope>NUCLEOTIDE SEQUENCE</scope>
    <source>
        <strain evidence="6">PC1</strain>
    </source>
</reference>
<dbReference type="SMART" id="SM00332">
    <property type="entry name" value="PP2Cc"/>
    <property type="match status" value="1"/>
</dbReference>
<comment type="similarity">
    <text evidence="4">Belongs to the PP2C family.</text>
</comment>